<reference evidence="2" key="1">
    <citation type="submission" date="2020-10" db="EMBL/GenBank/DDBJ databases">
        <authorList>
            <person name="Gilroy R."/>
        </authorList>
    </citation>
    <scope>NUCLEOTIDE SEQUENCE</scope>
    <source>
        <strain evidence="2">ChiHjej12B11-29160</strain>
    </source>
</reference>
<evidence type="ECO:0000313" key="2">
    <source>
        <dbReference type="EMBL" id="HIU24317.1"/>
    </source>
</evidence>
<keyword evidence="1" id="KW-0472">Membrane</keyword>
<keyword evidence="1" id="KW-0812">Transmembrane</keyword>
<name>A0A9D1HXX0_9ACTN</name>
<sequence length="132" mass="13660">MSSTCKSVKIICLILLLLSIITVGFGIYFAVNSSATPDGTIPLSGQTFGIILVIAGILTFAAGVSGARGANNPTRLGRFVGFGSVVAILNLAEAVLAVMSEQLIWLNVILCLLVGAGVILASRARNEAKDRI</sequence>
<reference evidence="2" key="2">
    <citation type="journal article" date="2021" name="PeerJ">
        <title>Extensive microbial diversity within the chicken gut microbiome revealed by metagenomics and culture.</title>
        <authorList>
            <person name="Gilroy R."/>
            <person name="Ravi A."/>
            <person name="Getino M."/>
            <person name="Pursley I."/>
            <person name="Horton D.L."/>
            <person name="Alikhan N.F."/>
            <person name="Baker D."/>
            <person name="Gharbi K."/>
            <person name="Hall N."/>
            <person name="Watson M."/>
            <person name="Adriaenssens E.M."/>
            <person name="Foster-Nyarko E."/>
            <person name="Jarju S."/>
            <person name="Secka A."/>
            <person name="Antonio M."/>
            <person name="Oren A."/>
            <person name="Chaudhuri R.R."/>
            <person name="La Ragione R."/>
            <person name="Hildebrand F."/>
            <person name="Pallen M.J."/>
        </authorList>
    </citation>
    <scope>NUCLEOTIDE SEQUENCE</scope>
    <source>
        <strain evidence="2">ChiHjej12B11-29160</strain>
    </source>
</reference>
<evidence type="ECO:0000256" key="1">
    <source>
        <dbReference type="SAM" id="Phobius"/>
    </source>
</evidence>
<feature type="transmembrane region" description="Helical" evidence="1">
    <location>
        <begin position="43"/>
        <end position="64"/>
    </location>
</feature>
<feature type="transmembrane region" description="Helical" evidence="1">
    <location>
        <begin position="76"/>
        <end position="98"/>
    </location>
</feature>
<gene>
    <name evidence="2" type="ORF">IAD17_05295</name>
</gene>
<dbReference type="Proteomes" id="UP000824078">
    <property type="component" value="Unassembled WGS sequence"/>
</dbReference>
<proteinExistence type="predicted"/>
<dbReference type="EMBL" id="DVMQ01000016">
    <property type="protein sequence ID" value="HIU24317.1"/>
    <property type="molecule type" value="Genomic_DNA"/>
</dbReference>
<accession>A0A9D1HXX0</accession>
<comment type="caution">
    <text evidence="2">The sequence shown here is derived from an EMBL/GenBank/DDBJ whole genome shotgun (WGS) entry which is preliminary data.</text>
</comment>
<keyword evidence="1" id="KW-1133">Transmembrane helix</keyword>
<evidence type="ECO:0000313" key="3">
    <source>
        <dbReference type="Proteomes" id="UP000824078"/>
    </source>
</evidence>
<dbReference type="AlphaFoldDB" id="A0A9D1HXX0"/>
<organism evidence="2 3">
    <name type="scientific">Candidatus Coprovicinus avistercoris</name>
    <dbReference type="NCBI Taxonomy" id="2840754"/>
    <lineage>
        <taxon>Bacteria</taxon>
        <taxon>Bacillati</taxon>
        <taxon>Actinomycetota</taxon>
        <taxon>Coriobacteriia</taxon>
        <taxon>Coriobacteriales</taxon>
        <taxon>Coriobacteriaceae</taxon>
        <taxon>Coriobacteriaceae incertae sedis</taxon>
        <taxon>Candidatus Coprovicinus</taxon>
    </lineage>
</organism>
<feature type="transmembrane region" description="Helical" evidence="1">
    <location>
        <begin position="12"/>
        <end position="31"/>
    </location>
</feature>
<protein>
    <submittedName>
        <fullName evidence="2">Uncharacterized protein</fullName>
    </submittedName>
</protein>
<feature type="transmembrane region" description="Helical" evidence="1">
    <location>
        <begin position="104"/>
        <end position="122"/>
    </location>
</feature>